<dbReference type="RefSeq" id="WP_318650312.1">
    <property type="nucleotide sequence ID" value="NZ_CP137852.1"/>
</dbReference>
<dbReference type="EMBL" id="CP137852">
    <property type="protein sequence ID" value="WPB86340.1"/>
    <property type="molecule type" value="Genomic_DNA"/>
</dbReference>
<keyword evidence="3" id="KW-1185">Reference proteome</keyword>
<dbReference type="Proteomes" id="UP001305521">
    <property type="component" value="Chromosome"/>
</dbReference>
<feature type="signal peptide" evidence="1">
    <location>
        <begin position="1"/>
        <end position="17"/>
    </location>
</feature>
<accession>A0ABZ0PKR9</accession>
<feature type="chain" id="PRO_5045230485" evidence="1">
    <location>
        <begin position="18"/>
        <end position="125"/>
    </location>
</feature>
<proteinExistence type="predicted"/>
<organism evidence="2 3">
    <name type="scientific">Sediminicoccus rosea</name>
    <dbReference type="NCBI Taxonomy" id="1225128"/>
    <lineage>
        <taxon>Bacteria</taxon>
        <taxon>Pseudomonadati</taxon>
        <taxon>Pseudomonadota</taxon>
        <taxon>Alphaproteobacteria</taxon>
        <taxon>Acetobacterales</taxon>
        <taxon>Roseomonadaceae</taxon>
        <taxon>Sediminicoccus</taxon>
    </lineage>
</organism>
<evidence type="ECO:0000313" key="3">
    <source>
        <dbReference type="Proteomes" id="UP001305521"/>
    </source>
</evidence>
<name>A0ABZ0PKR9_9PROT</name>
<keyword evidence="1" id="KW-0732">Signal</keyword>
<reference evidence="2 3" key="1">
    <citation type="submission" date="2023-11" db="EMBL/GenBank/DDBJ databases">
        <title>Arctic aerobic anoxygenic photoheterotroph Sediminicoccus rosea KRV36 adapts its photosynthesis to long days of polar summer.</title>
        <authorList>
            <person name="Tomasch J."/>
            <person name="Kopejtka K."/>
            <person name="Bily T."/>
            <person name="Gardiner A.T."/>
            <person name="Gardian Z."/>
            <person name="Shivaramu S."/>
            <person name="Koblizek M."/>
            <person name="Engelhardt F."/>
            <person name="Kaftan D."/>
        </authorList>
    </citation>
    <scope>NUCLEOTIDE SEQUENCE [LARGE SCALE GENOMIC DNA]</scope>
    <source>
        <strain evidence="2 3">R-30</strain>
    </source>
</reference>
<protein>
    <submittedName>
        <fullName evidence="2">Uncharacterized protein</fullName>
    </submittedName>
</protein>
<evidence type="ECO:0000313" key="2">
    <source>
        <dbReference type="EMBL" id="WPB86340.1"/>
    </source>
</evidence>
<gene>
    <name evidence="2" type="ORF">R9Z33_05580</name>
</gene>
<sequence>MKRILALATLATLPALAEAQAQTTWTNPNLTIAGNRSNGCDVRVVEVSHSGNTLNSLRFIIMNRAQSAVRVMAEVTMTGDNQRKAGNITGLIGAAQQGTLVGFHPFGGSLAGSSVAIRFLGCTPG</sequence>
<evidence type="ECO:0000256" key="1">
    <source>
        <dbReference type="SAM" id="SignalP"/>
    </source>
</evidence>